<dbReference type="EMBL" id="CM042064">
    <property type="protein sequence ID" value="KAI3665649.1"/>
    <property type="molecule type" value="Genomic_DNA"/>
</dbReference>
<accession>A0ACB8XH24</accession>
<evidence type="ECO:0000313" key="2">
    <source>
        <dbReference type="Proteomes" id="UP001055879"/>
    </source>
</evidence>
<keyword evidence="2" id="KW-1185">Reference proteome</keyword>
<comment type="caution">
    <text evidence="1">The sequence shown here is derived from an EMBL/GenBank/DDBJ whole genome shotgun (WGS) entry which is preliminary data.</text>
</comment>
<evidence type="ECO:0000313" key="1">
    <source>
        <dbReference type="EMBL" id="KAI3665649.1"/>
    </source>
</evidence>
<name>A0ACB8XH24_ARCLA</name>
<sequence length="426" mass="48469">MEAMKTSGLPDQSPTMKMEAIGWMKEAMKRGCLPDPSLVMKEDGGDRRWMKEAMKRATKSKPHDLPPTPFALPIVGHLHLLSGIPHQSFHKLSLRYGPIIHLYLGSQPCILASSPEIVKQLLKTNENSFLNRPEISAIDYLTYGSKDFSFAPYGPYWKFMKKIVMSQLLNGPTLDLLRPVRRDEIERFIWLLLRKSRGGIAVDVDAELIKLANNVISRMVMGGRCSEGENEAGKMRRLVTEVVEITGTLNVSDYVWFCKDVDLQGFGKKLKDIRRRVDELIDRIIEEHEEMRKEKKVEVKDLLHILLDIEEDESMEIKLSRENIKAFILFKPERFEENQLDVRGQHFHMLPFGSGRRMCPGMSLALHVVHATLGAMIQCFEWKAVGKDGRNLASLDMEEGIGMTLPRANPLVCVPVARLDPIPLSI</sequence>
<proteinExistence type="predicted"/>
<protein>
    <submittedName>
        <fullName evidence="1">Uncharacterized protein</fullName>
    </submittedName>
</protein>
<reference evidence="1 2" key="2">
    <citation type="journal article" date="2022" name="Mol. Ecol. Resour.">
        <title>The genomes of chicory, endive, great burdock and yacon provide insights into Asteraceae paleo-polyploidization history and plant inulin production.</title>
        <authorList>
            <person name="Fan W."/>
            <person name="Wang S."/>
            <person name="Wang H."/>
            <person name="Wang A."/>
            <person name="Jiang F."/>
            <person name="Liu H."/>
            <person name="Zhao H."/>
            <person name="Xu D."/>
            <person name="Zhang Y."/>
        </authorList>
    </citation>
    <scope>NUCLEOTIDE SEQUENCE [LARGE SCALE GENOMIC DNA]</scope>
    <source>
        <strain evidence="2">cv. Niubang</strain>
    </source>
</reference>
<reference evidence="2" key="1">
    <citation type="journal article" date="2022" name="Mol. Ecol. Resour.">
        <title>The genomes of chicory, endive, great burdock and yacon provide insights into Asteraceae palaeo-polyploidization history and plant inulin production.</title>
        <authorList>
            <person name="Fan W."/>
            <person name="Wang S."/>
            <person name="Wang H."/>
            <person name="Wang A."/>
            <person name="Jiang F."/>
            <person name="Liu H."/>
            <person name="Zhao H."/>
            <person name="Xu D."/>
            <person name="Zhang Y."/>
        </authorList>
    </citation>
    <scope>NUCLEOTIDE SEQUENCE [LARGE SCALE GENOMIC DNA]</scope>
    <source>
        <strain evidence="2">cv. Niubang</strain>
    </source>
</reference>
<organism evidence="1 2">
    <name type="scientific">Arctium lappa</name>
    <name type="common">Greater burdock</name>
    <name type="synonym">Lappa major</name>
    <dbReference type="NCBI Taxonomy" id="4217"/>
    <lineage>
        <taxon>Eukaryota</taxon>
        <taxon>Viridiplantae</taxon>
        <taxon>Streptophyta</taxon>
        <taxon>Embryophyta</taxon>
        <taxon>Tracheophyta</taxon>
        <taxon>Spermatophyta</taxon>
        <taxon>Magnoliopsida</taxon>
        <taxon>eudicotyledons</taxon>
        <taxon>Gunneridae</taxon>
        <taxon>Pentapetalae</taxon>
        <taxon>asterids</taxon>
        <taxon>campanulids</taxon>
        <taxon>Asterales</taxon>
        <taxon>Asteraceae</taxon>
        <taxon>Carduoideae</taxon>
        <taxon>Cardueae</taxon>
        <taxon>Arctiinae</taxon>
        <taxon>Arctium</taxon>
    </lineage>
</organism>
<dbReference type="Proteomes" id="UP001055879">
    <property type="component" value="Linkage Group LG18"/>
</dbReference>
<gene>
    <name evidence="1" type="ORF">L6452_44278</name>
</gene>